<sequence>MSAAGLGPLLREFRDRCTSGLVGAVAARRAPGLRREELALLAGVSVDYLVQLEQGRSSRPSAPVVAALSRALRLDAEESALLHRAAGLAPVTAPVARAVPEGVERMVGRLEHWPVAVYSADWWLLRWNGAWSALLGDPASQEGRERNVVWFEMTQPNPRVWIDPREDENYRDAIVGDLRVSLIEHPDDPELVDLVAALREVSPEFVERWDAARPARFRGMRKHVEHPDVGLLVLDGDVLQAPGDDVRMVVYSPAPGTPDADRLARLVSRRTGADAPGSALVVGQVPPPEPGTEPPVARAGGGRPGGSLPQESCVAAIARSPVTR</sequence>
<dbReference type="GO" id="GO:0003677">
    <property type="term" value="F:DNA binding"/>
    <property type="evidence" value="ECO:0007669"/>
    <property type="project" value="InterPro"/>
</dbReference>
<dbReference type="AlphaFoldDB" id="A0A562IUD8"/>
<dbReference type="InterPro" id="IPR010982">
    <property type="entry name" value="Lambda_DNA-bd_dom_sf"/>
</dbReference>
<evidence type="ECO:0000256" key="1">
    <source>
        <dbReference type="SAM" id="MobiDB-lite"/>
    </source>
</evidence>
<evidence type="ECO:0000259" key="2">
    <source>
        <dbReference type="PROSITE" id="PS50943"/>
    </source>
</evidence>
<dbReference type="PANTHER" id="PTHR35010">
    <property type="entry name" value="BLL4672 PROTEIN-RELATED"/>
    <property type="match status" value="1"/>
</dbReference>
<dbReference type="PROSITE" id="PS50943">
    <property type="entry name" value="HTH_CROC1"/>
    <property type="match status" value="1"/>
</dbReference>
<keyword evidence="4" id="KW-1185">Reference proteome</keyword>
<dbReference type="PANTHER" id="PTHR35010:SF2">
    <property type="entry name" value="BLL4672 PROTEIN"/>
    <property type="match status" value="1"/>
</dbReference>
<dbReference type="SMART" id="SM00530">
    <property type="entry name" value="HTH_XRE"/>
    <property type="match status" value="1"/>
</dbReference>
<gene>
    <name evidence="3" type="ORF">JD78_02999</name>
</gene>
<dbReference type="Pfam" id="PF17765">
    <property type="entry name" value="MLTR_LBD"/>
    <property type="match status" value="1"/>
</dbReference>
<proteinExistence type="predicted"/>
<accession>A0A562IUD8</accession>
<dbReference type="SUPFAM" id="SSF47413">
    <property type="entry name" value="lambda repressor-like DNA-binding domains"/>
    <property type="match status" value="1"/>
</dbReference>
<dbReference type="Gene3D" id="3.30.450.180">
    <property type="match status" value="1"/>
</dbReference>
<dbReference type="Pfam" id="PF13560">
    <property type="entry name" value="HTH_31"/>
    <property type="match status" value="1"/>
</dbReference>
<reference evidence="3 4" key="1">
    <citation type="submission" date="2019-07" db="EMBL/GenBank/DDBJ databases">
        <title>R&amp;d 2014.</title>
        <authorList>
            <person name="Klenk H.-P."/>
        </authorList>
    </citation>
    <scope>NUCLEOTIDE SEQUENCE [LARGE SCALE GENOMIC DNA]</scope>
    <source>
        <strain evidence="3 4">DSM 45764</strain>
    </source>
</reference>
<dbReference type="EMBL" id="VLKF01000001">
    <property type="protein sequence ID" value="TWH74460.1"/>
    <property type="molecule type" value="Genomic_DNA"/>
</dbReference>
<dbReference type="RefSeq" id="WP_153358706.1">
    <property type="nucleotide sequence ID" value="NZ_ML762484.1"/>
</dbReference>
<evidence type="ECO:0000313" key="4">
    <source>
        <dbReference type="Proteomes" id="UP000321490"/>
    </source>
</evidence>
<protein>
    <submittedName>
        <fullName evidence="3">Helix-turn-helix protein</fullName>
    </submittedName>
</protein>
<dbReference type="OrthoDB" id="3608749at2"/>
<comment type="caution">
    <text evidence="3">The sequence shown here is derived from an EMBL/GenBank/DDBJ whole genome shotgun (WGS) entry which is preliminary data.</text>
</comment>
<dbReference type="Gene3D" id="1.10.260.40">
    <property type="entry name" value="lambda repressor-like DNA-binding domains"/>
    <property type="match status" value="1"/>
</dbReference>
<feature type="region of interest" description="Disordered" evidence="1">
    <location>
        <begin position="277"/>
        <end position="324"/>
    </location>
</feature>
<name>A0A562IUD8_9ACTN</name>
<feature type="domain" description="HTH cro/C1-type" evidence="2">
    <location>
        <begin position="26"/>
        <end position="79"/>
    </location>
</feature>
<evidence type="ECO:0000313" key="3">
    <source>
        <dbReference type="EMBL" id="TWH74460.1"/>
    </source>
</evidence>
<dbReference type="Proteomes" id="UP000321490">
    <property type="component" value="Unassembled WGS sequence"/>
</dbReference>
<organism evidence="3 4">
    <name type="scientific">Modestobacter roseus</name>
    <dbReference type="NCBI Taxonomy" id="1181884"/>
    <lineage>
        <taxon>Bacteria</taxon>
        <taxon>Bacillati</taxon>
        <taxon>Actinomycetota</taxon>
        <taxon>Actinomycetes</taxon>
        <taxon>Geodermatophilales</taxon>
        <taxon>Geodermatophilaceae</taxon>
        <taxon>Modestobacter</taxon>
    </lineage>
</organism>
<dbReference type="InterPro" id="IPR041413">
    <property type="entry name" value="MLTR_LBD"/>
</dbReference>
<dbReference type="CDD" id="cd00093">
    <property type="entry name" value="HTH_XRE"/>
    <property type="match status" value="1"/>
</dbReference>
<dbReference type="InterPro" id="IPR001387">
    <property type="entry name" value="Cro/C1-type_HTH"/>
</dbReference>